<evidence type="ECO:0000313" key="1">
    <source>
        <dbReference type="EMBL" id="GAB16208.1"/>
    </source>
</evidence>
<reference evidence="1 2" key="1">
    <citation type="submission" date="2011-12" db="EMBL/GenBank/DDBJ databases">
        <title>Whole genome shotgun sequence of Arthrobacter globiformis NBRC 12137.</title>
        <authorList>
            <person name="Miyazawa S."/>
            <person name="Hosoyama A."/>
            <person name="Tsuchikane K."/>
            <person name="Katsumata H."/>
            <person name="Yamazaki S."/>
            <person name="Fujita N."/>
        </authorList>
    </citation>
    <scope>NUCLEOTIDE SEQUENCE [LARGE SCALE GENOMIC DNA]</scope>
    <source>
        <strain evidence="1 2">NBRC 12137</strain>
    </source>
</reference>
<name>H0QTQ7_ARTG1</name>
<sequence length="78" mass="8553">MGAAVGPVLRAGRLGLTGNVPNRQGFRAKPRRMWLVFRNSATVDGEDLGSLRPLHVQTRLGDFWVPPAGHLPDRNVIL</sequence>
<proteinExistence type="predicted"/>
<keyword evidence="2" id="KW-1185">Reference proteome</keyword>
<organism evidence="1 2">
    <name type="scientific">Arthrobacter globiformis (strain ATCC 8010 / DSM 20124 / JCM 1332 / NBRC 12137 / NCIMB 8907 / NRRL B-2979 / 168)</name>
    <dbReference type="NCBI Taxonomy" id="1077972"/>
    <lineage>
        <taxon>Bacteria</taxon>
        <taxon>Bacillati</taxon>
        <taxon>Actinomycetota</taxon>
        <taxon>Actinomycetes</taxon>
        <taxon>Micrococcales</taxon>
        <taxon>Micrococcaceae</taxon>
        <taxon>Arthrobacter</taxon>
    </lineage>
</organism>
<evidence type="ECO:0000313" key="2">
    <source>
        <dbReference type="Proteomes" id="UP000003828"/>
    </source>
</evidence>
<gene>
    <name evidence="1" type="ORF">ARGLB_113_00640</name>
</gene>
<protein>
    <submittedName>
        <fullName evidence="1">Uncharacterized protein</fullName>
    </submittedName>
</protein>
<dbReference type="AlphaFoldDB" id="H0QTQ7"/>
<dbReference type="EMBL" id="BAEG01000113">
    <property type="protein sequence ID" value="GAB16208.1"/>
    <property type="molecule type" value="Genomic_DNA"/>
</dbReference>
<comment type="caution">
    <text evidence="1">The sequence shown here is derived from an EMBL/GenBank/DDBJ whole genome shotgun (WGS) entry which is preliminary data.</text>
</comment>
<accession>H0QTQ7</accession>
<dbReference type="Proteomes" id="UP000003828">
    <property type="component" value="Unassembled WGS sequence"/>
</dbReference>